<reference evidence="2 3" key="1">
    <citation type="submission" date="2018-08" db="EMBL/GenBank/DDBJ databases">
        <title>Komagataeibacter sp. AV 382.</title>
        <authorList>
            <person name="Skraban J."/>
            <person name="Trcek J."/>
        </authorList>
    </citation>
    <scope>NUCLEOTIDE SEQUENCE [LARGE SCALE GENOMIC DNA]</scope>
    <source>
        <strain evidence="2 3">AV 382</strain>
    </source>
</reference>
<feature type="region of interest" description="Disordered" evidence="1">
    <location>
        <begin position="1"/>
        <end position="34"/>
    </location>
</feature>
<protein>
    <submittedName>
        <fullName evidence="2">Polymer-forming cytoskeletal protein</fullName>
    </submittedName>
</protein>
<name>A0A371Z1W4_9PROT</name>
<evidence type="ECO:0000313" key="3">
    <source>
        <dbReference type="Proteomes" id="UP000262371"/>
    </source>
</evidence>
<feature type="non-terminal residue" evidence="2">
    <location>
        <position position="34"/>
    </location>
</feature>
<accession>A0A371Z1W4</accession>
<evidence type="ECO:0000313" key="2">
    <source>
        <dbReference type="EMBL" id="RFD20494.1"/>
    </source>
</evidence>
<keyword evidence="3" id="KW-1185">Reference proteome</keyword>
<proteinExistence type="predicted"/>
<evidence type="ECO:0000256" key="1">
    <source>
        <dbReference type="SAM" id="MobiDB-lite"/>
    </source>
</evidence>
<organism evidence="2 3">
    <name type="scientific">Komagataeibacter melaceti</name>
    <dbReference type="NCBI Taxonomy" id="2766577"/>
    <lineage>
        <taxon>Bacteria</taxon>
        <taxon>Pseudomonadati</taxon>
        <taxon>Pseudomonadota</taxon>
        <taxon>Alphaproteobacteria</taxon>
        <taxon>Acetobacterales</taxon>
        <taxon>Acetobacteraceae</taxon>
        <taxon>Komagataeibacter</taxon>
    </lineage>
</organism>
<feature type="compositionally biased region" description="Pro residues" evidence="1">
    <location>
        <begin position="10"/>
        <end position="24"/>
    </location>
</feature>
<sequence>MFRRRKPAEAQPPSPTPSPVPQPGRPATAGGASS</sequence>
<dbReference type="EMBL" id="QUWV01000044">
    <property type="protein sequence ID" value="RFD20494.1"/>
    <property type="molecule type" value="Genomic_DNA"/>
</dbReference>
<dbReference type="AlphaFoldDB" id="A0A371Z1W4"/>
<dbReference type="Proteomes" id="UP000262371">
    <property type="component" value="Unassembled WGS sequence"/>
</dbReference>
<comment type="caution">
    <text evidence="2">The sequence shown here is derived from an EMBL/GenBank/DDBJ whole genome shotgun (WGS) entry which is preliminary data.</text>
</comment>
<gene>
    <name evidence="2" type="ORF">DY926_05865</name>
</gene>